<sequence>MRLSGHQIRTIPPKNRGFALVACVLLLSLLTILAVGILSLSAIELRGSAAGEQRAMARSNARLALLQAVGQLQREMGPDQRVSASADLVGVSSDRHWTGVWSSTMDDGRPYLQRDPATGTWIDLRDSDGWSARGSVQRWLVSGDGEPGLENRERIELVGSASVGSDEDGRVSAPLVQVDGDDGHTGALAWWTGDLGLRANLAVPDRHAEFDPDVVGRGTYRRMLGQHAEEGLMGVGFEMDEASRHKMASHESVELAAGSDWARQHFHDYTVASRGVFSNTREGGLKLDLSAYFNRKADGSQEVGRIRDEDPLLVDAEGPNRRKLAGPSMGVLRTWARTPAPFDGDGVQAVDPQLNPNGDPDSAAYALCNEKPAMVDGVTASNLQPILVEATNFLQISTFRIVEPPKEGYQLRHHLYPRVVLWNPYNVELKFEPAVVMIQGNGRQEMWTENEYYSTSTGKLIFTSKGQWLSFEGGRSTDFVLGGKNAIMGSDGYNDPYIGSYYFTVPQTTFGPGECLVFSPAESAEYDGKTPYKEGPYDLASNMLSCEVAPDPSRSFYVSGSDIGGGIRYRPVRFWYAPTPYWSNDGRGVINQSDDTRVVMKRLVGRGPVTYERFDKLPQLSYLSASLQYGAGREPRIAWNDQSPMDIQLLDKDDPRPTLPPDVRTRDGIRLRWFEEHQSNLQNAGPMSGNEAFFQEALFANWNPRAAYAVRSPWENIAGTMPSDGAQGSGGGPWFFGAYTRDLYDEAVGWAEQTPRFKGGRYHGNPFGPPQEGRDRHVLFELPRNETGVVSLGQLQNAKLSELVWHPSFAIGNSLADPRLGLDGLDRTVPPNGSEAEEEVGGFHPNAIGWSSDSQRSEGRGDWALHGRVMLQDLPDDELLVYDLSFESNVSIWDRYFVSSGDINDKSAFVSDSANYPLPNGRISLSNATRSELTASRLNDEALAGYHMMLDGVFNVNSTRVDAWVAMLAATRDVGPGSATPFARILNATDGSFAEDSRAYDDSAWAGFRVLTDDEIRRLAEEIVGQVRLRGPFLSLSDFVNRRLRNDQTGRSGALQAAIDEAELNLTFEEGLPLDNEQSLNSYRHPDNISDPIRIEQQLKPATLGWGAPGFLTQGDVLQVLGASLSARSDTFLVRAYGDCRDRDGKIVARAWCEAEVQRTPVPIDPSVDEINPEPSDNDFGRRFEIVSFRWLKPEEV</sequence>
<gene>
    <name evidence="2" type="ORF">HAHE_27700</name>
</gene>
<protein>
    <submittedName>
        <fullName evidence="2">Uncharacterized protein</fullName>
    </submittedName>
</protein>
<dbReference type="RefSeq" id="WP_338685240.1">
    <property type="nucleotide sequence ID" value="NZ_AP024702.1"/>
</dbReference>
<reference evidence="2 3" key="1">
    <citation type="submission" date="2021-06" db="EMBL/GenBank/DDBJ databases">
        <title>Complete genome of Haloferula helveola possessing various polysaccharide degrading enzymes.</title>
        <authorList>
            <person name="Takami H."/>
            <person name="Huang C."/>
            <person name="Hamasaki K."/>
        </authorList>
    </citation>
    <scope>NUCLEOTIDE SEQUENCE [LARGE SCALE GENOMIC DNA]</scope>
    <source>
        <strain evidence="2 3">CN-1</strain>
    </source>
</reference>
<evidence type="ECO:0000256" key="1">
    <source>
        <dbReference type="SAM" id="MobiDB-lite"/>
    </source>
</evidence>
<dbReference type="Proteomes" id="UP001374893">
    <property type="component" value="Chromosome"/>
</dbReference>
<accession>A0ABM7RGD2</accession>
<keyword evidence="3" id="KW-1185">Reference proteome</keyword>
<organism evidence="2 3">
    <name type="scientific">Haloferula helveola</name>
    <dbReference type="NCBI Taxonomy" id="490095"/>
    <lineage>
        <taxon>Bacteria</taxon>
        <taxon>Pseudomonadati</taxon>
        <taxon>Verrucomicrobiota</taxon>
        <taxon>Verrucomicrobiia</taxon>
        <taxon>Verrucomicrobiales</taxon>
        <taxon>Verrucomicrobiaceae</taxon>
        <taxon>Haloferula</taxon>
    </lineage>
</organism>
<proteinExistence type="predicted"/>
<evidence type="ECO:0000313" key="2">
    <source>
        <dbReference type="EMBL" id="BCX48862.1"/>
    </source>
</evidence>
<evidence type="ECO:0000313" key="3">
    <source>
        <dbReference type="Proteomes" id="UP001374893"/>
    </source>
</evidence>
<feature type="region of interest" description="Disordered" evidence="1">
    <location>
        <begin position="832"/>
        <end position="855"/>
    </location>
</feature>
<name>A0ABM7RGD2_9BACT</name>
<dbReference type="EMBL" id="AP024702">
    <property type="protein sequence ID" value="BCX48862.1"/>
    <property type="molecule type" value="Genomic_DNA"/>
</dbReference>